<organism evidence="6 7">
    <name type="scientific">Nocardia transvalensis</name>
    <dbReference type="NCBI Taxonomy" id="37333"/>
    <lineage>
        <taxon>Bacteria</taxon>
        <taxon>Bacillati</taxon>
        <taxon>Actinomycetota</taxon>
        <taxon>Actinomycetes</taxon>
        <taxon>Mycobacteriales</taxon>
        <taxon>Nocardiaceae</taxon>
        <taxon>Nocardia</taxon>
    </lineage>
</organism>
<keyword evidence="3" id="KW-0560">Oxidoreductase</keyword>
<gene>
    <name evidence="6" type="ORF">BJY24_006473</name>
</gene>
<dbReference type="Proteomes" id="UP000540412">
    <property type="component" value="Unassembled WGS sequence"/>
</dbReference>
<accession>A0A7W9PJY1</accession>
<dbReference type="PANTHER" id="PTHR42847:SF8">
    <property type="entry name" value="CONSERVED PROTEIN"/>
    <property type="match status" value="1"/>
</dbReference>
<dbReference type="SUPFAM" id="SSF51679">
    <property type="entry name" value="Bacterial luciferase-like"/>
    <property type="match status" value="1"/>
</dbReference>
<comment type="caution">
    <text evidence="6">The sequence shown here is derived from an EMBL/GenBank/DDBJ whole genome shotgun (WGS) entry which is preliminary data.</text>
</comment>
<reference evidence="6 7" key="1">
    <citation type="submission" date="2020-08" db="EMBL/GenBank/DDBJ databases">
        <title>Sequencing the genomes of 1000 actinobacteria strains.</title>
        <authorList>
            <person name="Klenk H.-P."/>
        </authorList>
    </citation>
    <scope>NUCLEOTIDE SEQUENCE [LARGE SCALE GENOMIC DNA]</scope>
    <source>
        <strain evidence="6 7">DSM 43582</strain>
    </source>
</reference>
<evidence type="ECO:0000256" key="4">
    <source>
        <dbReference type="ARBA" id="ARBA00023033"/>
    </source>
</evidence>
<feature type="domain" description="Luciferase-like" evidence="5">
    <location>
        <begin position="17"/>
        <end position="272"/>
    </location>
</feature>
<dbReference type="Pfam" id="PF00296">
    <property type="entry name" value="Bac_luciferase"/>
    <property type="match status" value="1"/>
</dbReference>
<keyword evidence="7" id="KW-1185">Reference proteome</keyword>
<dbReference type="AlphaFoldDB" id="A0A7W9PJY1"/>
<proteinExistence type="predicted"/>
<keyword evidence="1" id="KW-0285">Flavoprotein</keyword>
<name>A0A7W9PJY1_9NOCA</name>
<keyword evidence="2" id="KW-0288">FMN</keyword>
<sequence>MATRTPSFGIKTTPAHVGYRDILRVWQEADRIPELEHAWLYDHLLPRVGRGGAADTELSGSVHEGWTLLSALAARTDRLRLGLLATNNRIRHPALLAKIAATVDEISGGRLDVGLGIGGLPRTNPQFPITVAPEYHAYGIPIRPWGEAVAAFAEACTLIRRLWTGDVFDFPGRYYTLTGARCHPRPVQRPYPPLLIAGAGPATLRIVAEHADIWNVIGPPAGDLGVLRERSRTLDEYCAEVGRDPGEITRSAQLVVPYEQPERTREYLRGLIDAGFTHLVLNPPAPYPDGVARWVTDEFVLPTLDYAS</sequence>
<dbReference type="InterPro" id="IPR050172">
    <property type="entry name" value="SsuD_RutA_monooxygenase"/>
</dbReference>
<evidence type="ECO:0000259" key="5">
    <source>
        <dbReference type="Pfam" id="PF00296"/>
    </source>
</evidence>
<dbReference type="Gene3D" id="3.20.20.30">
    <property type="entry name" value="Luciferase-like domain"/>
    <property type="match status" value="1"/>
</dbReference>
<evidence type="ECO:0000313" key="7">
    <source>
        <dbReference type="Proteomes" id="UP000540412"/>
    </source>
</evidence>
<dbReference type="GO" id="GO:0046306">
    <property type="term" value="P:alkanesulfonate catabolic process"/>
    <property type="evidence" value="ECO:0007669"/>
    <property type="project" value="TreeGrafter"/>
</dbReference>
<evidence type="ECO:0000256" key="2">
    <source>
        <dbReference type="ARBA" id="ARBA00022643"/>
    </source>
</evidence>
<dbReference type="PANTHER" id="PTHR42847">
    <property type="entry name" value="ALKANESULFONATE MONOOXYGENASE"/>
    <property type="match status" value="1"/>
</dbReference>
<dbReference type="InterPro" id="IPR036661">
    <property type="entry name" value="Luciferase-like_sf"/>
</dbReference>
<keyword evidence="4 6" id="KW-0503">Monooxygenase</keyword>
<evidence type="ECO:0000313" key="6">
    <source>
        <dbReference type="EMBL" id="MBB5917561.1"/>
    </source>
</evidence>
<evidence type="ECO:0000256" key="1">
    <source>
        <dbReference type="ARBA" id="ARBA00022630"/>
    </source>
</evidence>
<dbReference type="EMBL" id="JACHIT010000002">
    <property type="protein sequence ID" value="MBB5917561.1"/>
    <property type="molecule type" value="Genomic_DNA"/>
</dbReference>
<dbReference type="RefSeq" id="WP_040752025.1">
    <property type="nucleotide sequence ID" value="NZ_JACHIT010000002.1"/>
</dbReference>
<dbReference type="GO" id="GO:0008726">
    <property type="term" value="F:alkanesulfonate monooxygenase activity"/>
    <property type="evidence" value="ECO:0007669"/>
    <property type="project" value="TreeGrafter"/>
</dbReference>
<protein>
    <submittedName>
        <fullName evidence="6">Alkanesulfonate monooxygenase SsuD/methylene tetrahydromethanopterin reductase-like flavin-dependent oxidoreductase (Luciferase family)</fullName>
    </submittedName>
</protein>
<dbReference type="InterPro" id="IPR011251">
    <property type="entry name" value="Luciferase-like_dom"/>
</dbReference>
<evidence type="ECO:0000256" key="3">
    <source>
        <dbReference type="ARBA" id="ARBA00023002"/>
    </source>
</evidence>